<reference evidence="5" key="1">
    <citation type="submission" date="2017-05" db="EMBL/GenBank/DDBJ databases">
        <authorList>
            <person name="Sharma S."/>
            <person name="Sidhu C."/>
            <person name="Pinnaka A.K."/>
        </authorList>
    </citation>
    <scope>NUCLEOTIDE SEQUENCE [LARGE SCALE GENOMIC DNA]</scope>
    <source>
        <strain evidence="5">AK93</strain>
    </source>
</reference>
<feature type="domain" description="Phosphoribosyltransferase" evidence="2">
    <location>
        <begin position="195"/>
        <end position="231"/>
    </location>
</feature>
<sequence>MVYRCLNFAHRYVFPPYCRLCGAPGHRGLDICKECDSSLPKADAGCRQCGMPLATGDDVICGRCLRQPPDYDAVYAAFAYDYPLDKLIKALKFDASLAAARLLGELMGRTLAKTGNRQADAIVPVPLHKTRLRERGYNQATELAKQVRKYIPASLRTDLIERSRHTQIQSELPAKARRGNVRGAFRLKKANVPPRVAVLDDVMTTGCTVNEIAKLLKRAGAEQVEIWVVARAFK</sequence>
<dbReference type="Pfam" id="PF18912">
    <property type="entry name" value="DZR_2"/>
    <property type="match status" value="1"/>
</dbReference>
<dbReference type="PANTHER" id="PTHR47505:SF1">
    <property type="entry name" value="DNA UTILIZATION PROTEIN YHGH"/>
    <property type="match status" value="1"/>
</dbReference>
<dbReference type="InterPro" id="IPR044005">
    <property type="entry name" value="DZR_2"/>
</dbReference>
<dbReference type="CDD" id="cd06223">
    <property type="entry name" value="PRTases_typeI"/>
    <property type="match status" value="1"/>
</dbReference>
<organism evidence="4 5">
    <name type="scientific">Alkalilimnicola ehrlichii</name>
    <dbReference type="NCBI Taxonomy" id="351052"/>
    <lineage>
        <taxon>Bacteria</taxon>
        <taxon>Pseudomonadati</taxon>
        <taxon>Pseudomonadota</taxon>
        <taxon>Gammaproteobacteria</taxon>
        <taxon>Chromatiales</taxon>
        <taxon>Ectothiorhodospiraceae</taxon>
        <taxon>Alkalilimnicola</taxon>
    </lineage>
</organism>
<evidence type="ECO:0000259" key="3">
    <source>
        <dbReference type="Pfam" id="PF18912"/>
    </source>
</evidence>
<accession>A0A3E0X537</accession>
<dbReference type="Pfam" id="PF00156">
    <property type="entry name" value="Pribosyltran"/>
    <property type="match status" value="1"/>
</dbReference>
<protein>
    <submittedName>
        <fullName evidence="4">Uncharacterized protein</fullName>
    </submittedName>
</protein>
<evidence type="ECO:0000256" key="1">
    <source>
        <dbReference type="ARBA" id="ARBA00008007"/>
    </source>
</evidence>
<dbReference type="OrthoDB" id="9793412at2"/>
<keyword evidence="5" id="KW-1185">Reference proteome</keyword>
<dbReference type="SUPFAM" id="SSF53271">
    <property type="entry name" value="PRTase-like"/>
    <property type="match status" value="1"/>
</dbReference>
<name>A0A3E0X537_9GAMM</name>
<gene>
    <name evidence="4" type="ORF">CAL65_01875</name>
</gene>
<dbReference type="RefSeq" id="WP_116300493.1">
    <property type="nucleotide sequence ID" value="NZ_NFZW01000001.1"/>
</dbReference>
<evidence type="ECO:0000313" key="5">
    <source>
        <dbReference type="Proteomes" id="UP000256763"/>
    </source>
</evidence>
<evidence type="ECO:0000313" key="4">
    <source>
        <dbReference type="EMBL" id="RFA39646.1"/>
    </source>
</evidence>
<dbReference type="InterPro" id="IPR029057">
    <property type="entry name" value="PRTase-like"/>
</dbReference>
<feature type="domain" description="Double zinc ribbon" evidence="3">
    <location>
        <begin position="11"/>
        <end position="65"/>
    </location>
</feature>
<dbReference type="AlphaFoldDB" id="A0A3E0X537"/>
<comment type="caution">
    <text evidence="4">The sequence shown here is derived from an EMBL/GenBank/DDBJ whole genome shotgun (WGS) entry which is preliminary data.</text>
</comment>
<proteinExistence type="inferred from homology"/>
<evidence type="ECO:0000259" key="2">
    <source>
        <dbReference type="Pfam" id="PF00156"/>
    </source>
</evidence>
<dbReference type="Gene3D" id="3.40.50.2020">
    <property type="match status" value="1"/>
</dbReference>
<dbReference type="InterPro" id="IPR000836">
    <property type="entry name" value="PRTase_dom"/>
</dbReference>
<dbReference type="Proteomes" id="UP000256763">
    <property type="component" value="Unassembled WGS sequence"/>
</dbReference>
<dbReference type="EMBL" id="NFZW01000001">
    <property type="protein sequence ID" value="RFA39646.1"/>
    <property type="molecule type" value="Genomic_DNA"/>
</dbReference>
<dbReference type="PANTHER" id="PTHR47505">
    <property type="entry name" value="DNA UTILIZATION PROTEIN YHGH"/>
    <property type="match status" value="1"/>
</dbReference>
<dbReference type="InterPro" id="IPR051910">
    <property type="entry name" value="ComF/GntX_DNA_util-trans"/>
</dbReference>
<comment type="similarity">
    <text evidence="1">Belongs to the ComF/GntX family.</text>
</comment>